<sequence length="329" mass="37386">MTPESLPLVYFGKLPARGDFIRARAHIAETNAIDQWVSQALAISENLFSDASDSLIDSPPTNNIAFLNFSHVDTVSNEIITGVLLPSHDSSHRNYPLIGFGVLHLDKPKSWMNYLPVKSLTLWNETYEVLSVAKSKTDSAEVMAGLNDGQLTVNKNASTHYYDFINTTTLHDIAILMNISKSQLIQQIIATGLLFLPTYSKGFSGLNKAIYWTLTSDRENAIHMATFWHDLISGFYQPHQLYLNTYLYRVSNCYRLLLSFTKPDGRMLSQLASSEDSHPDDWVIIAHSDWTQSYIDEDIGLTRFNKILLQDDLYLYDTRQLFKKTFLAQ</sequence>
<dbReference type="Pfam" id="PF09867">
    <property type="entry name" value="TagF_N"/>
    <property type="match status" value="1"/>
</dbReference>
<organism evidence="1 2">
    <name type="scientific">Psychrobacter glaciei</name>
    <dbReference type="NCBI Taxonomy" id="619771"/>
    <lineage>
        <taxon>Bacteria</taxon>
        <taxon>Pseudomonadati</taxon>
        <taxon>Pseudomonadota</taxon>
        <taxon>Gammaproteobacteria</taxon>
        <taxon>Moraxellales</taxon>
        <taxon>Moraxellaceae</taxon>
        <taxon>Psychrobacter</taxon>
    </lineage>
</organism>
<reference evidence="2" key="1">
    <citation type="journal article" date="2019" name="Int. J. Syst. Evol. Microbiol.">
        <title>The Global Catalogue of Microorganisms (GCM) 10K type strain sequencing project: providing services to taxonomists for standard genome sequencing and annotation.</title>
        <authorList>
            <consortium name="The Broad Institute Genomics Platform"/>
            <consortium name="The Broad Institute Genome Sequencing Center for Infectious Disease"/>
            <person name="Wu L."/>
            <person name="Ma J."/>
        </authorList>
    </citation>
    <scope>NUCLEOTIDE SEQUENCE [LARGE SCALE GENOMIC DNA]</scope>
    <source>
        <strain evidence="2">KCTC 42280</strain>
    </source>
</reference>
<dbReference type="Gene3D" id="3.40.1730.10">
    <property type="entry name" value="pa0076 domain"/>
    <property type="match status" value="1"/>
</dbReference>
<comment type="caution">
    <text evidence="1">The sequence shown here is derived from an EMBL/GenBank/DDBJ whole genome shotgun (WGS) entry which is preliminary data.</text>
</comment>
<dbReference type="NCBIfam" id="TIGR03373">
    <property type="entry name" value="VI_minor_4"/>
    <property type="match status" value="1"/>
</dbReference>
<dbReference type="EMBL" id="BMZR01000001">
    <property type="protein sequence ID" value="GHD26436.1"/>
    <property type="molecule type" value="Genomic_DNA"/>
</dbReference>
<name>A0ABQ3GN93_9GAMM</name>
<dbReference type="RefSeq" id="WP_189580732.1">
    <property type="nucleotide sequence ID" value="NZ_BMZR01000001.1"/>
</dbReference>
<keyword evidence="2" id="KW-1185">Reference proteome</keyword>
<evidence type="ECO:0000313" key="2">
    <source>
        <dbReference type="Proteomes" id="UP000610203"/>
    </source>
</evidence>
<evidence type="ECO:0000313" key="1">
    <source>
        <dbReference type="EMBL" id="GHD26436.1"/>
    </source>
</evidence>
<protein>
    <submittedName>
        <fullName evidence="1">Type VI secretion-associated protein</fullName>
    </submittedName>
</protein>
<dbReference type="InterPro" id="IPR038225">
    <property type="entry name" value="TagF_sf"/>
</dbReference>
<accession>A0ABQ3GN93</accession>
<dbReference type="Proteomes" id="UP000610203">
    <property type="component" value="Unassembled WGS sequence"/>
</dbReference>
<proteinExistence type="predicted"/>
<gene>
    <name evidence="1" type="ORF">GCM10016272_03320</name>
</gene>
<dbReference type="InterPro" id="IPR017748">
    <property type="entry name" value="TagF"/>
</dbReference>